<protein>
    <submittedName>
        <fullName evidence="7">Uncharacterized protein</fullName>
    </submittedName>
</protein>
<evidence type="ECO:0000313" key="7">
    <source>
        <dbReference type="EMBL" id="GCC49571.1"/>
    </source>
</evidence>
<organism evidence="7 8">
    <name type="scientific">Chiloscyllium punctatum</name>
    <name type="common">Brownbanded bambooshark</name>
    <name type="synonym">Hemiscyllium punctatum</name>
    <dbReference type="NCBI Taxonomy" id="137246"/>
    <lineage>
        <taxon>Eukaryota</taxon>
        <taxon>Metazoa</taxon>
        <taxon>Chordata</taxon>
        <taxon>Craniata</taxon>
        <taxon>Vertebrata</taxon>
        <taxon>Chondrichthyes</taxon>
        <taxon>Elasmobranchii</taxon>
        <taxon>Galeomorphii</taxon>
        <taxon>Galeoidea</taxon>
        <taxon>Orectolobiformes</taxon>
        <taxon>Hemiscylliidae</taxon>
        <taxon>Chiloscyllium</taxon>
    </lineage>
</organism>
<dbReference type="Proteomes" id="UP000287033">
    <property type="component" value="Unassembled WGS sequence"/>
</dbReference>
<dbReference type="AlphaFoldDB" id="A0A401U3W4"/>
<dbReference type="Pfam" id="PF00743">
    <property type="entry name" value="FMO-like"/>
    <property type="match status" value="1"/>
</dbReference>
<dbReference type="InterPro" id="IPR020946">
    <property type="entry name" value="Flavin_mOase-like"/>
</dbReference>
<keyword evidence="8" id="KW-1185">Reference proteome</keyword>
<evidence type="ECO:0000256" key="3">
    <source>
        <dbReference type="ARBA" id="ARBA00022630"/>
    </source>
</evidence>
<accession>A0A401U3W4</accession>
<comment type="cofactor">
    <cofactor evidence="1">
        <name>FAD</name>
        <dbReference type="ChEBI" id="CHEBI:57692"/>
    </cofactor>
</comment>
<keyword evidence="3" id="KW-0285">Flavoprotein</keyword>
<comment type="caution">
    <text evidence="7">The sequence shown here is derived from an EMBL/GenBank/DDBJ whole genome shotgun (WGS) entry which is preliminary data.</text>
</comment>
<evidence type="ECO:0000256" key="2">
    <source>
        <dbReference type="ARBA" id="ARBA00009183"/>
    </source>
</evidence>
<feature type="non-terminal residue" evidence="7">
    <location>
        <position position="1"/>
    </location>
</feature>
<dbReference type="STRING" id="137246.A0A401U3W4"/>
<evidence type="ECO:0000313" key="8">
    <source>
        <dbReference type="Proteomes" id="UP000287033"/>
    </source>
</evidence>
<dbReference type="Gene3D" id="3.50.50.60">
    <property type="entry name" value="FAD/NAD(P)-binding domain"/>
    <property type="match status" value="1"/>
</dbReference>
<dbReference type="GO" id="GO:0050661">
    <property type="term" value="F:NADP binding"/>
    <property type="evidence" value="ECO:0007669"/>
    <property type="project" value="InterPro"/>
</dbReference>
<keyword evidence="5" id="KW-0521">NADP</keyword>
<dbReference type="OrthoDB" id="8776975at2759"/>
<dbReference type="GO" id="GO:0004499">
    <property type="term" value="F:N,N-dimethylaniline monooxygenase activity"/>
    <property type="evidence" value="ECO:0007669"/>
    <property type="project" value="InterPro"/>
</dbReference>
<keyword evidence="4" id="KW-0274">FAD</keyword>
<dbReference type="SUPFAM" id="SSF51905">
    <property type="entry name" value="FAD/NAD(P)-binding domain"/>
    <property type="match status" value="1"/>
</dbReference>
<sequence>PPPPKRRVFSQYPVVNDELPHRILSGRVTVKGAVRRFSRTSAIFEDGSEEEVDAVVLATGYSPELPFRLEPPVSTAAGGGRLPAYRQVFPLVAPGDGAHPQPGSLALIGLVEPVGPIMAVSEMQARWAARVFK</sequence>
<feature type="non-terminal residue" evidence="7">
    <location>
        <position position="133"/>
    </location>
</feature>
<dbReference type="InterPro" id="IPR036188">
    <property type="entry name" value="FAD/NAD-bd_sf"/>
</dbReference>
<evidence type="ECO:0000256" key="4">
    <source>
        <dbReference type="ARBA" id="ARBA00022827"/>
    </source>
</evidence>
<dbReference type="InterPro" id="IPR050346">
    <property type="entry name" value="FMO-like"/>
</dbReference>
<name>A0A401U3W4_CHIPU</name>
<reference evidence="7 8" key="1">
    <citation type="journal article" date="2018" name="Nat. Ecol. Evol.">
        <title>Shark genomes provide insights into elasmobranch evolution and the origin of vertebrates.</title>
        <authorList>
            <person name="Hara Y"/>
            <person name="Yamaguchi K"/>
            <person name="Onimaru K"/>
            <person name="Kadota M"/>
            <person name="Koyanagi M"/>
            <person name="Keeley SD"/>
            <person name="Tatsumi K"/>
            <person name="Tanaka K"/>
            <person name="Motone F"/>
            <person name="Kageyama Y"/>
            <person name="Nozu R"/>
            <person name="Adachi N"/>
            <person name="Nishimura O"/>
            <person name="Nakagawa R"/>
            <person name="Tanegashima C"/>
            <person name="Kiyatake I"/>
            <person name="Matsumoto R"/>
            <person name="Murakumo K"/>
            <person name="Nishida K"/>
            <person name="Terakita A"/>
            <person name="Kuratani S"/>
            <person name="Sato K"/>
            <person name="Hyodo S Kuraku.S."/>
        </authorList>
    </citation>
    <scope>NUCLEOTIDE SEQUENCE [LARGE SCALE GENOMIC DNA]</scope>
</reference>
<dbReference type="GO" id="GO:0050660">
    <property type="term" value="F:flavin adenine dinucleotide binding"/>
    <property type="evidence" value="ECO:0007669"/>
    <property type="project" value="InterPro"/>
</dbReference>
<proteinExistence type="inferred from homology"/>
<evidence type="ECO:0000256" key="5">
    <source>
        <dbReference type="ARBA" id="ARBA00022857"/>
    </source>
</evidence>
<dbReference type="PANTHER" id="PTHR23023">
    <property type="entry name" value="DIMETHYLANILINE MONOOXYGENASE"/>
    <property type="match status" value="1"/>
</dbReference>
<evidence type="ECO:0000256" key="6">
    <source>
        <dbReference type="ARBA" id="ARBA00023002"/>
    </source>
</evidence>
<dbReference type="FunFam" id="3.50.50.60:FF:000023">
    <property type="entry name" value="Dimethylaniline monooxygenase [N-oxide-forming]"/>
    <property type="match status" value="1"/>
</dbReference>
<dbReference type="EMBL" id="BEZZ01276768">
    <property type="protein sequence ID" value="GCC49571.1"/>
    <property type="molecule type" value="Genomic_DNA"/>
</dbReference>
<evidence type="ECO:0000256" key="1">
    <source>
        <dbReference type="ARBA" id="ARBA00001974"/>
    </source>
</evidence>
<dbReference type="OMA" id="DPLMAIM"/>
<keyword evidence="6" id="KW-0560">Oxidoreductase</keyword>
<comment type="similarity">
    <text evidence="2">Belongs to the FMO family.</text>
</comment>
<gene>
    <name evidence="7" type="ORF">chiPu_0033944</name>
</gene>